<feature type="domain" description="DUF4296" evidence="1">
    <location>
        <begin position="31"/>
        <end position="115"/>
    </location>
</feature>
<dbReference type="EMBL" id="JACWZY010000002">
    <property type="protein sequence ID" value="MBD2699654.1"/>
    <property type="molecule type" value="Genomic_DNA"/>
</dbReference>
<accession>A0A926XTP4</accession>
<evidence type="ECO:0000313" key="2">
    <source>
        <dbReference type="EMBL" id="MBD2699654.1"/>
    </source>
</evidence>
<evidence type="ECO:0000313" key="3">
    <source>
        <dbReference type="Proteomes" id="UP000598820"/>
    </source>
</evidence>
<evidence type="ECO:0000259" key="1">
    <source>
        <dbReference type="Pfam" id="PF14129"/>
    </source>
</evidence>
<reference evidence="2" key="1">
    <citation type="submission" date="2020-09" db="EMBL/GenBank/DDBJ databases">
        <authorList>
            <person name="Kim M.K."/>
        </authorList>
    </citation>
    <scope>NUCLEOTIDE SEQUENCE</scope>
    <source>
        <strain evidence="2">BT702</strain>
    </source>
</reference>
<proteinExistence type="predicted"/>
<organism evidence="2 3">
    <name type="scientific">Spirosoma profusum</name>
    <dbReference type="NCBI Taxonomy" id="2771354"/>
    <lineage>
        <taxon>Bacteria</taxon>
        <taxon>Pseudomonadati</taxon>
        <taxon>Bacteroidota</taxon>
        <taxon>Cytophagia</taxon>
        <taxon>Cytophagales</taxon>
        <taxon>Cytophagaceae</taxon>
        <taxon>Spirosoma</taxon>
    </lineage>
</organism>
<dbReference type="InterPro" id="IPR025381">
    <property type="entry name" value="DUF4296"/>
</dbReference>
<comment type="caution">
    <text evidence="2">The sequence shown here is derived from an EMBL/GenBank/DDBJ whole genome shotgun (WGS) entry which is preliminary data.</text>
</comment>
<protein>
    <submittedName>
        <fullName evidence="2">DUF4296 domain-containing protein</fullName>
    </submittedName>
</protein>
<keyword evidence="3" id="KW-1185">Reference proteome</keyword>
<dbReference type="Pfam" id="PF14129">
    <property type="entry name" value="DUF4296"/>
    <property type="match status" value="1"/>
</dbReference>
<dbReference type="RefSeq" id="WP_190885507.1">
    <property type="nucleotide sequence ID" value="NZ_JACWZY010000002.1"/>
</dbReference>
<name>A0A926XTP4_9BACT</name>
<dbReference type="Proteomes" id="UP000598820">
    <property type="component" value="Unassembled WGS sequence"/>
</dbReference>
<dbReference type="AlphaFoldDB" id="A0A926XTP4"/>
<gene>
    <name evidence="2" type="ORF">IC229_03325</name>
</gene>
<dbReference type="PROSITE" id="PS51257">
    <property type="entry name" value="PROKAR_LIPOPROTEIN"/>
    <property type="match status" value="1"/>
</dbReference>
<sequence>MRWNRCISDLRNLLILVFWLTGCTATEDERPENLIPDDRMVAILTEVHMNEARVSRLGLSSIDSSNIVYKRLETQLFKKMKVDTAVYRKSYIYYSSHPAEMEAIYKQVTKKLEQRITLGKPMPVQKTTVVKKLTKP</sequence>